<dbReference type="InterPro" id="IPR046357">
    <property type="entry name" value="PPIase_dom_sf"/>
</dbReference>
<dbReference type="EMBL" id="WSGM01000015">
    <property type="protein sequence ID" value="KAE9728700.1"/>
    <property type="molecule type" value="Genomic_DNA"/>
</dbReference>
<evidence type="ECO:0000256" key="4">
    <source>
        <dbReference type="PROSITE-ProRule" id="PRU00277"/>
    </source>
</evidence>
<dbReference type="PROSITE" id="PS50059">
    <property type="entry name" value="FKBP_PPIASE"/>
    <property type="match status" value="1"/>
</dbReference>
<proteinExistence type="predicted"/>
<feature type="signal peptide" evidence="6">
    <location>
        <begin position="1"/>
        <end position="28"/>
    </location>
</feature>
<evidence type="ECO:0000256" key="2">
    <source>
        <dbReference type="ARBA" id="ARBA00013194"/>
    </source>
</evidence>
<feature type="chain" id="PRO_5043213729" description="peptidylprolyl isomerase" evidence="6">
    <location>
        <begin position="29"/>
        <end position="423"/>
    </location>
</feature>
<dbReference type="InterPro" id="IPR036944">
    <property type="entry name" value="PPIase_FKBP_N_sf"/>
</dbReference>
<dbReference type="InterPro" id="IPR001179">
    <property type="entry name" value="PPIase_FKBP_dom"/>
</dbReference>
<feature type="coiled-coil region" evidence="5">
    <location>
        <begin position="82"/>
        <end position="198"/>
    </location>
</feature>
<dbReference type="PROSITE" id="PS51257">
    <property type="entry name" value="PROKAR_LIPOPROTEIN"/>
    <property type="match status" value="1"/>
</dbReference>
<accession>A0A6D0HFV6</accession>
<keyword evidence="4 8" id="KW-0413">Isomerase</keyword>
<protein>
    <recommendedName>
        <fullName evidence="2 4">peptidylprolyl isomerase</fullName>
        <ecNumber evidence="2 4">5.2.1.8</ecNumber>
    </recommendedName>
</protein>
<keyword evidence="6" id="KW-0732">Signal</keyword>
<evidence type="ECO:0000256" key="1">
    <source>
        <dbReference type="ARBA" id="ARBA00000971"/>
    </source>
</evidence>
<comment type="caution">
    <text evidence="8">The sequence shown here is derived from an EMBL/GenBank/DDBJ whole genome shotgun (WGS) entry which is preliminary data.</text>
</comment>
<dbReference type="Proteomes" id="UP000437875">
    <property type="component" value="Unassembled WGS sequence"/>
</dbReference>
<evidence type="ECO:0000313" key="8">
    <source>
        <dbReference type="EMBL" id="KAE9728700.1"/>
    </source>
</evidence>
<organism evidence="8 9">
    <name type="scientific">Escherichia coli</name>
    <dbReference type="NCBI Taxonomy" id="562"/>
    <lineage>
        <taxon>Bacteria</taxon>
        <taxon>Pseudomonadati</taxon>
        <taxon>Pseudomonadota</taxon>
        <taxon>Gammaproteobacteria</taxon>
        <taxon>Enterobacterales</taxon>
        <taxon>Enterobacteriaceae</taxon>
        <taxon>Escherichia</taxon>
    </lineage>
</organism>
<dbReference type="EC" id="5.2.1.8" evidence="2 4"/>
<dbReference type="Pfam" id="PF00254">
    <property type="entry name" value="FKBP_C"/>
    <property type="match status" value="1"/>
</dbReference>
<dbReference type="InterPro" id="IPR000774">
    <property type="entry name" value="PPIase_FKBP_N"/>
</dbReference>
<dbReference type="Pfam" id="PF01346">
    <property type="entry name" value="FKBP_N"/>
    <property type="match status" value="1"/>
</dbReference>
<dbReference type="GO" id="GO:0006457">
    <property type="term" value="P:protein folding"/>
    <property type="evidence" value="ECO:0007669"/>
    <property type="project" value="InterPro"/>
</dbReference>
<evidence type="ECO:0000259" key="7">
    <source>
        <dbReference type="PROSITE" id="PS50059"/>
    </source>
</evidence>
<dbReference type="Gene3D" id="1.10.287.460">
    <property type="entry name" value="Peptidyl-prolyl cis-trans isomerase, FKBP-type, N-terminal domain"/>
    <property type="match status" value="1"/>
</dbReference>
<dbReference type="GO" id="GO:0003755">
    <property type="term" value="F:peptidyl-prolyl cis-trans isomerase activity"/>
    <property type="evidence" value="ECO:0007669"/>
    <property type="project" value="UniProtKB-KW"/>
</dbReference>
<comment type="catalytic activity">
    <reaction evidence="1 4">
        <text>[protein]-peptidylproline (omega=180) = [protein]-peptidylproline (omega=0)</text>
        <dbReference type="Rhea" id="RHEA:16237"/>
        <dbReference type="Rhea" id="RHEA-COMP:10747"/>
        <dbReference type="Rhea" id="RHEA-COMP:10748"/>
        <dbReference type="ChEBI" id="CHEBI:83833"/>
        <dbReference type="ChEBI" id="CHEBI:83834"/>
        <dbReference type="EC" id="5.2.1.8"/>
    </reaction>
</comment>
<name>A0A6D0HFV6_ECOLX</name>
<evidence type="ECO:0000256" key="5">
    <source>
        <dbReference type="SAM" id="Coils"/>
    </source>
</evidence>
<evidence type="ECO:0000256" key="3">
    <source>
        <dbReference type="ARBA" id="ARBA00023110"/>
    </source>
</evidence>
<dbReference type="Gene3D" id="3.10.50.40">
    <property type="match status" value="1"/>
</dbReference>
<evidence type="ECO:0000256" key="6">
    <source>
        <dbReference type="SAM" id="SignalP"/>
    </source>
</evidence>
<feature type="domain" description="PPIase FKBP-type" evidence="7">
    <location>
        <begin position="330"/>
        <end position="416"/>
    </location>
</feature>
<dbReference type="SUPFAM" id="SSF54534">
    <property type="entry name" value="FKBP-like"/>
    <property type="match status" value="1"/>
</dbReference>
<sequence length="423" mass="48044">MPIKRFHLLMHPQLFLASCLLGLTFCVADNVVAGENDIPGILRYVQRNENKNINRYNKLQNNELDRHSIELTRRTFWNEKEHKQLKKENRQLRIQLKEMKNLSVKDYSGEVSALKARLLEQKEAHKKSYEALAKKAESDRSQFAEEIIELKQQLAEQELAGKNNASVIQTLNNVKTKLISTEKENINLKSELTEMKTNMTRMPVVDIEQINSSEKKQNYAVGVMMGRDILLSLSANNLLGIKTDNKVLTAGLWDALNHQEKMNENVLQMSLSQAEHSIHKARQETAHKWKKAGYDWLKVFQKKKGVKQDKSGFWYLIEHGGDGEQISGDNTIVDVVVVEKLTDGTVIEDMDARGTVISQPLSDYPPLFRSALMLLRNHGIITVAAPSELTYGDSGYPPKIPPGATIVYIIRIENVKTSVISQK</sequence>
<evidence type="ECO:0000313" key="9">
    <source>
        <dbReference type="Proteomes" id="UP000437875"/>
    </source>
</evidence>
<keyword evidence="5" id="KW-0175">Coiled coil</keyword>
<gene>
    <name evidence="8" type="ORF">GP711_20625</name>
</gene>
<dbReference type="AlphaFoldDB" id="A0A6D0HFV6"/>
<reference evidence="8 9" key="1">
    <citation type="submission" date="2019-10" db="EMBL/GenBank/DDBJ databases">
        <title>Antimicrobial-resistant enteric bacteria are widely distributed amongst people, animals and the environment in northern Tanzania.</title>
        <authorList>
            <person name="Subbiah M."/>
            <person name="Call D.R."/>
        </authorList>
    </citation>
    <scope>NUCLEOTIDE SEQUENCE [LARGE SCALE GENOMIC DNA]</scope>
    <source>
        <strain evidence="8 9">TzEc067</strain>
    </source>
</reference>
<keyword evidence="3 4" id="KW-0697">Rotamase</keyword>